<proteinExistence type="predicted"/>
<dbReference type="InterPro" id="IPR003018">
    <property type="entry name" value="GAF"/>
</dbReference>
<dbReference type="Gene3D" id="3.30.450.40">
    <property type="match status" value="1"/>
</dbReference>
<accession>A0ABD5W8H0</accession>
<sequence>MTRGEPGAAGGGTASDATGVPAGELVLVSGDEEWADRVAAATAVRTSRLPADGAGVADADLPTDIDGYPAAVVVDGAATADPIVPFAALSEAYPDAACILAGGGGRVARDADDTDGRSVVLEYVPDRDPAAVAATAEFAVERRTHRGYPVARGEDDRVAAARAVAADRLASDGLDDLARAAVRALDATAATVALLGEYRLRIVGASHDRLPSVVDRARSISTYTVLEGGVHLVPDIAADPRFDTGSRALEFDFRSYAGVALRVDGAAVGSLSTFRDVPGTPSAGDRETIRLLAAVAEALLTGATQPTGDGPAAETVRSALAGAVEADRAEDPAAD</sequence>
<protein>
    <submittedName>
        <fullName evidence="3">GAF domain-containing protein</fullName>
    </submittedName>
</protein>
<dbReference type="GeneID" id="81126362"/>
<evidence type="ECO:0000313" key="4">
    <source>
        <dbReference type="Proteomes" id="UP001596461"/>
    </source>
</evidence>
<reference evidence="3 4" key="1">
    <citation type="journal article" date="2019" name="Int. J. Syst. Evol. Microbiol.">
        <title>The Global Catalogue of Microorganisms (GCM) 10K type strain sequencing project: providing services to taxonomists for standard genome sequencing and annotation.</title>
        <authorList>
            <consortium name="The Broad Institute Genomics Platform"/>
            <consortium name="The Broad Institute Genome Sequencing Center for Infectious Disease"/>
            <person name="Wu L."/>
            <person name="Ma J."/>
        </authorList>
    </citation>
    <scope>NUCLEOTIDE SEQUENCE [LARGE SCALE GENOMIC DNA]</scope>
    <source>
        <strain evidence="3 4">DT31</strain>
    </source>
</reference>
<evidence type="ECO:0000313" key="3">
    <source>
        <dbReference type="EMBL" id="MFC7068420.1"/>
    </source>
</evidence>
<name>A0ABD5W8H0_9EURY</name>
<dbReference type="PANTHER" id="PTHR43102:SF2">
    <property type="entry name" value="GAF DOMAIN-CONTAINING PROTEIN"/>
    <property type="match status" value="1"/>
</dbReference>
<keyword evidence="4" id="KW-1185">Reference proteome</keyword>
<evidence type="ECO:0000256" key="1">
    <source>
        <dbReference type="SAM" id="MobiDB-lite"/>
    </source>
</evidence>
<dbReference type="PANTHER" id="PTHR43102">
    <property type="entry name" value="SLR1143 PROTEIN"/>
    <property type="match status" value="1"/>
</dbReference>
<dbReference type="SMART" id="SM00065">
    <property type="entry name" value="GAF"/>
    <property type="match status" value="1"/>
</dbReference>
<gene>
    <name evidence="3" type="ORF">ACFQL9_02105</name>
</gene>
<organism evidence="3 4">
    <name type="scientific">Halobaculum lipolyticum</name>
    <dbReference type="NCBI Taxonomy" id="3032001"/>
    <lineage>
        <taxon>Archaea</taxon>
        <taxon>Methanobacteriati</taxon>
        <taxon>Methanobacteriota</taxon>
        <taxon>Stenosarchaea group</taxon>
        <taxon>Halobacteria</taxon>
        <taxon>Halobacteriales</taxon>
        <taxon>Haloferacaceae</taxon>
        <taxon>Halobaculum</taxon>
    </lineage>
</organism>
<feature type="domain" description="GAF" evidence="2">
    <location>
        <begin position="169"/>
        <end position="310"/>
    </location>
</feature>
<evidence type="ECO:0000259" key="2">
    <source>
        <dbReference type="SMART" id="SM00065"/>
    </source>
</evidence>
<comment type="caution">
    <text evidence="3">The sequence shown here is derived from an EMBL/GenBank/DDBJ whole genome shotgun (WGS) entry which is preliminary data.</text>
</comment>
<dbReference type="InterPro" id="IPR029016">
    <property type="entry name" value="GAF-like_dom_sf"/>
</dbReference>
<feature type="region of interest" description="Disordered" evidence="1">
    <location>
        <begin position="1"/>
        <end position="20"/>
    </location>
</feature>
<dbReference type="RefSeq" id="WP_284031464.1">
    <property type="nucleotide sequence ID" value="NZ_CP126154.1"/>
</dbReference>
<dbReference type="SUPFAM" id="SSF55781">
    <property type="entry name" value="GAF domain-like"/>
    <property type="match status" value="1"/>
</dbReference>
<dbReference type="Proteomes" id="UP001596461">
    <property type="component" value="Unassembled WGS sequence"/>
</dbReference>
<dbReference type="AlphaFoldDB" id="A0ABD5W8H0"/>
<dbReference type="Pfam" id="PF01590">
    <property type="entry name" value="GAF"/>
    <property type="match status" value="1"/>
</dbReference>
<dbReference type="EMBL" id="JBHTAH010000001">
    <property type="protein sequence ID" value="MFC7068420.1"/>
    <property type="molecule type" value="Genomic_DNA"/>
</dbReference>